<evidence type="ECO:0000259" key="7">
    <source>
        <dbReference type="Pfam" id="PF00150"/>
    </source>
</evidence>
<dbReference type="Proteomes" id="UP000182229">
    <property type="component" value="Unassembled WGS sequence"/>
</dbReference>
<dbReference type="InterPro" id="IPR013783">
    <property type="entry name" value="Ig-like_fold"/>
</dbReference>
<reference evidence="10" key="1">
    <citation type="submission" date="2016-11" db="EMBL/GenBank/DDBJ databases">
        <authorList>
            <person name="Shukria A."/>
            <person name="Stevens D.C."/>
        </authorList>
    </citation>
    <scope>NUCLEOTIDE SEQUENCE [LARGE SCALE GENOMIC DNA]</scope>
    <source>
        <strain evidence="10">Cbfe23</strain>
    </source>
</reference>
<dbReference type="PANTHER" id="PTHR31451">
    <property type="match status" value="1"/>
</dbReference>
<organism evidence="9 10">
    <name type="scientific">Cystobacter ferrugineus</name>
    <dbReference type="NCBI Taxonomy" id="83449"/>
    <lineage>
        <taxon>Bacteria</taxon>
        <taxon>Pseudomonadati</taxon>
        <taxon>Myxococcota</taxon>
        <taxon>Myxococcia</taxon>
        <taxon>Myxococcales</taxon>
        <taxon>Cystobacterineae</taxon>
        <taxon>Archangiaceae</taxon>
        <taxon>Cystobacter</taxon>
    </lineage>
</organism>
<dbReference type="EC" id="3.2.1.78" evidence="2"/>
<dbReference type="Gene3D" id="2.60.40.10">
    <property type="entry name" value="Immunoglobulins"/>
    <property type="match status" value="1"/>
</dbReference>
<dbReference type="EMBL" id="MPIN01000001">
    <property type="protein sequence ID" value="OJH42376.1"/>
    <property type="molecule type" value="Genomic_DNA"/>
</dbReference>
<dbReference type="Gene3D" id="3.20.20.80">
    <property type="entry name" value="Glycosidases"/>
    <property type="match status" value="1"/>
</dbReference>
<evidence type="ECO:0000313" key="10">
    <source>
        <dbReference type="Proteomes" id="UP000182229"/>
    </source>
</evidence>
<feature type="domain" description="DUF5060" evidence="8">
    <location>
        <begin position="35"/>
        <end position="101"/>
    </location>
</feature>
<reference evidence="9 10" key="2">
    <citation type="submission" date="2016-12" db="EMBL/GenBank/DDBJ databases">
        <title>Draft Genome Sequence of Cystobacter ferrugineus Strain Cbfe23.</title>
        <authorList>
            <person name="Akbar S."/>
            <person name="Dowd S.E."/>
            <person name="Stevens D.C."/>
        </authorList>
    </citation>
    <scope>NUCLEOTIDE SEQUENCE [LARGE SCALE GENOMIC DNA]</scope>
    <source>
        <strain evidence="9 10">Cbfe23</strain>
    </source>
</reference>
<comment type="similarity">
    <text evidence="5">Belongs to the glycosyl hydrolase 5 (cellulase A) family.</text>
</comment>
<dbReference type="GO" id="GO:0004553">
    <property type="term" value="F:hydrolase activity, hydrolyzing O-glycosyl compounds"/>
    <property type="evidence" value="ECO:0007669"/>
    <property type="project" value="InterPro"/>
</dbReference>
<evidence type="ECO:0000313" key="9">
    <source>
        <dbReference type="EMBL" id="OJH42376.1"/>
    </source>
</evidence>
<feature type="signal peptide" evidence="6">
    <location>
        <begin position="1"/>
        <end position="18"/>
    </location>
</feature>
<evidence type="ECO:0000256" key="1">
    <source>
        <dbReference type="ARBA" id="ARBA00001678"/>
    </source>
</evidence>
<dbReference type="InterPro" id="IPR045053">
    <property type="entry name" value="MAN-like"/>
</dbReference>
<keyword evidence="10" id="KW-1185">Reference proteome</keyword>
<feature type="chain" id="PRO_5012679570" description="mannan endo-1,4-beta-mannosidase" evidence="6">
    <location>
        <begin position="19"/>
        <end position="588"/>
    </location>
</feature>
<feature type="domain" description="Glycoside hydrolase family 5" evidence="7">
    <location>
        <begin position="156"/>
        <end position="409"/>
    </location>
</feature>
<dbReference type="OrthoDB" id="127163at2"/>
<protein>
    <recommendedName>
        <fullName evidence="2">mannan endo-1,4-beta-mannosidase</fullName>
        <ecNumber evidence="2">3.2.1.78</ecNumber>
    </recommendedName>
</protein>
<dbReference type="STRING" id="83449.BON30_04015"/>
<dbReference type="InterPro" id="IPR017868">
    <property type="entry name" value="Filamin/ABP280_repeat-like"/>
</dbReference>
<dbReference type="PROSITE" id="PS51257">
    <property type="entry name" value="PROKAR_LIPOPROTEIN"/>
    <property type="match status" value="1"/>
</dbReference>
<keyword evidence="3 5" id="KW-0378">Hydrolase</keyword>
<dbReference type="InterPro" id="IPR032260">
    <property type="entry name" value="DUF5060"/>
</dbReference>
<dbReference type="PROSITE" id="PS50194">
    <property type="entry name" value="FILAMIN_REPEAT"/>
    <property type="match status" value="1"/>
</dbReference>
<keyword evidence="6" id="KW-0732">Signal</keyword>
<evidence type="ECO:0000259" key="8">
    <source>
        <dbReference type="Pfam" id="PF16586"/>
    </source>
</evidence>
<keyword evidence="4 5" id="KW-0326">Glycosidase</keyword>
<dbReference type="AlphaFoldDB" id="A0A1L9BJJ4"/>
<dbReference type="Pfam" id="PF00150">
    <property type="entry name" value="Cellulase"/>
    <property type="match status" value="1"/>
</dbReference>
<dbReference type="PANTHER" id="PTHR31451:SF66">
    <property type="entry name" value="GLYCOSIDE HYDROLASE FAMILY 5 DOMAIN-CONTAINING PROTEIN"/>
    <property type="match status" value="1"/>
</dbReference>
<comment type="catalytic activity">
    <reaction evidence="1">
        <text>Random hydrolysis of (1-&gt;4)-beta-D-mannosidic linkages in mannans, galactomannans and glucomannans.</text>
        <dbReference type="EC" id="3.2.1.78"/>
    </reaction>
</comment>
<evidence type="ECO:0000256" key="3">
    <source>
        <dbReference type="ARBA" id="ARBA00022801"/>
    </source>
</evidence>
<dbReference type="InterPro" id="IPR017853">
    <property type="entry name" value="GH"/>
</dbReference>
<dbReference type="RefSeq" id="WP_071896467.1">
    <property type="nucleotide sequence ID" value="NZ_MPIN01000001.1"/>
</dbReference>
<evidence type="ECO:0000256" key="4">
    <source>
        <dbReference type="ARBA" id="ARBA00023295"/>
    </source>
</evidence>
<sequence length="588" mass="65480">MPLRDTPWRWLLPLLALAACATSRTGGPSSAPAEVERLARFEVDFELPGSTRHPDDVSIEARFTAPSGQQVTVGGFALAEGGFRVRFTPRETGEYQYAVKADGGSGPREVASGRFRVRPSDRRGFVRRSAASAHQLSWEEGTPFFPLGENRFNIYDASWNYNQFPAPEYVAYMARNGMNTLRIFIFTDCEREEPEPGPQPGCLEPQVGRFDAQVAAQYDAILEAAERHGIYVIFTLFAVGFTPGETWKSWEDNPYSTARGGPAATPEEFFEREDIRKAAERKLRYVLDRYGYSPHFLAVDLLNEPEWDGNNGEESWVPWGEHMAAVWHAADPYGHLVTMGSVGLHWNVNGDERPWYAHPGNDLLQWHLYGKEYYEVHALAAEFSRKIAETWGYDKPILCGEFGYGGDDPQTFDHTHVGIWSATFSGAGVLAHSAPPFTPDSDVLMTPERGHHFRVLSDFLSRLSTSPPLLPRPAPSATPEGTRVWALGRPGYQALWVMGARDGYGSRVEGATVRLEGATGCHRVTWWDDVTGEQLHTEESWAKPDGLLLRVPGFVRHVAGLVEALPGMSGDVQDATRCPAERLPGERR</sequence>
<accession>A0A1L9BJJ4</accession>
<dbReference type="GO" id="GO:0000272">
    <property type="term" value="P:polysaccharide catabolic process"/>
    <property type="evidence" value="ECO:0007669"/>
    <property type="project" value="InterPro"/>
</dbReference>
<dbReference type="InterPro" id="IPR001547">
    <property type="entry name" value="Glyco_hydro_5"/>
</dbReference>
<gene>
    <name evidence="9" type="ORF">BON30_04015</name>
</gene>
<dbReference type="SUPFAM" id="SSF51445">
    <property type="entry name" value="(Trans)glycosidases"/>
    <property type="match status" value="1"/>
</dbReference>
<comment type="caution">
    <text evidence="9">The sequence shown here is derived from an EMBL/GenBank/DDBJ whole genome shotgun (WGS) entry which is preliminary data.</text>
</comment>
<evidence type="ECO:0000256" key="6">
    <source>
        <dbReference type="SAM" id="SignalP"/>
    </source>
</evidence>
<proteinExistence type="inferred from homology"/>
<evidence type="ECO:0000256" key="5">
    <source>
        <dbReference type="RuleBase" id="RU361153"/>
    </source>
</evidence>
<evidence type="ECO:0000256" key="2">
    <source>
        <dbReference type="ARBA" id="ARBA00012706"/>
    </source>
</evidence>
<name>A0A1L9BJJ4_9BACT</name>
<dbReference type="Pfam" id="PF16586">
    <property type="entry name" value="DUF5060"/>
    <property type="match status" value="1"/>
</dbReference>